<dbReference type="Gene3D" id="3.40.50.880">
    <property type="match status" value="1"/>
</dbReference>
<dbReference type="InterPro" id="IPR002818">
    <property type="entry name" value="DJ-1/PfpI"/>
</dbReference>
<dbReference type="EMBL" id="CP071090">
    <property type="protein sequence ID" value="QSQ24591.1"/>
    <property type="molecule type" value="Genomic_DNA"/>
</dbReference>
<protein>
    <submittedName>
        <fullName evidence="2">DJ-1/PfpI family protein</fullName>
    </submittedName>
</protein>
<gene>
    <name evidence="2" type="ORF">JY651_06465</name>
</gene>
<name>A0ABX7P189_9BACT</name>
<accession>A0ABX7P189</accession>
<evidence type="ECO:0000259" key="1">
    <source>
        <dbReference type="Pfam" id="PF01965"/>
    </source>
</evidence>
<evidence type="ECO:0000313" key="3">
    <source>
        <dbReference type="Proteomes" id="UP000662747"/>
    </source>
</evidence>
<dbReference type="PANTHER" id="PTHR43130:SF3">
    <property type="entry name" value="HTH-TYPE TRANSCRIPTIONAL REGULATOR RV1931C"/>
    <property type="match status" value="1"/>
</dbReference>
<sequence>MTRIGIVLFDGAEELDYAGPWEVFAAAAYLRPELDIDVRTYSKDGNPIRSAKGLRVIPHASFADAPRLDVVLAPGGDGRKREMNDARMLSWLREKGAEAKWNTSVCTGAFLLHAAGLSTGRRMTTHWSAVEELRARGDVTVLDGVRYVRDGNVVSAAGVSAGIDMSLWLVGQLWDPAFARQVQRYIQYEPAPPYAAEA</sequence>
<dbReference type="PANTHER" id="PTHR43130">
    <property type="entry name" value="ARAC-FAMILY TRANSCRIPTIONAL REGULATOR"/>
    <property type="match status" value="1"/>
</dbReference>
<dbReference type="Pfam" id="PF01965">
    <property type="entry name" value="DJ-1_PfpI"/>
    <property type="match status" value="1"/>
</dbReference>
<dbReference type="RefSeq" id="WP_206726153.1">
    <property type="nucleotide sequence ID" value="NZ_CP071090.1"/>
</dbReference>
<dbReference type="CDD" id="cd03139">
    <property type="entry name" value="GATase1_PfpI_2"/>
    <property type="match status" value="1"/>
</dbReference>
<reference evidence="2 3" key="1">
    <citation type="submission" date="2021-02" db="EMBL/GenBank/DDBJ databases">
        <title>De Novo genome assembly of isolated myxobacteria.</title>
        <authorList>
            <person name="Stevens D.C."/>
        </authorList>
    </citation>
    <scope>NUCLEOTIDE SEQUENCE [LARGE SCALE GENOMIC DNA]</scope>
    <source>
        <strain evidence="3">SCPEA02</strain>
    </source>
</reference>
<proteinExistence type="predicted"/>
<dbReference type="InterPro" id="IPR052158">
    <property type="entry name" value="INH-QAR"/>
</dbReference>
<organism evidence="2 3">
    <name type="scientific">Pyxidicoccus parkwayensis</name>
    <dbReference type="NCBI Taxonomy" id="2813578"/>
    <lineage>
        <taxon>Bacteria</taxon>
        <taxon>Pseudomonadati</taxon>
        <taxon>Myxococcota</taxon>
        <taxon>Myxococcia</taxon>
        <taxon>Myxococcales</taxon>
        <taxon>Cystobacterineae</taxon>
        <taxon>Myxococcaceae</taxon>
        <taxon>Pyxidicoccus</taxon>
    </lineage>
</organism>
<dbReference type="InterPro" id="IPR029062">
    <property type="entry name" value="Class_I_gatase-like"/>
</dbReference>
<keyword evidence="3" id="KW-1185">Reference proteome</keyword>
<dbReference type="SUPFAM" id="SSF52317">
    <property type="entry name" value="Class I glutamine amidotransferase-like"/>
    <property type="match status" value="1"/>
</dbReference>
<evidence type="ECO:0000313" key="2">
    <source>
        <dbReference type="EMBL" id="QSQ24591.1"/>
    </source>
</evidence>
<dbReference type="Proteomes" id="UP000662747">
    <property type="component" value="Chromosome"/>
</dbReference>
<feature type="domain" description="DJ-1/PfpI" evidence="1">
    <location>
        <begin position="3"/>
        <end position="170"/>
    </location>
</feature>